<dbReference type="PANTHER" id="PTHR42951">
    <property type="entry name" value="METALLO-BETA-LACTAMASE DOMAIN-CONTAINING"/>
    <property type="match status" value="1"/>
</dbReference>
<name>A0A1I3HSE5_9SPIR</name>
<organism evidence="3 4">
    <name type="scientific">Treponema bryantii</name>
    <dbReference type="NCBI Taxonomy" id="163"/>
    <lineage>
        <taxon>Bacteria</taxon>
        <taxon>Pseudomonadati</taxon>
        <taxon>Spirochaetota</taxon>
        <taxon>Spirochaetia</taxon>
        <taxon>Spirochaetales</taxon>
        <taxon>Treponemataceae</taxon>
        <taxon>Treponema</taxon>
    </lineage>
</organism>
<keyword evidence="4" id="KW-1185">Reference proteome</keyword>
<dbReference type="SMART" id="SM00849">
    <property type="entry name" value="Lactamase_B"/>
    <property type="match status" value="1"/>
</dbReference>
<dbReference type="SUPFAM" id="SSF56281">
    <property type="entry name" value="Metallo-hydrolase/oxidoreductase"/>
    <property type="match status" value="1"/>
</dbReference>
<dbReference type="GO" id="GO:0017001">
    <property type="term" value="P:antibiotic catabolic process"/>
    <property type="evidence" value="ECO:0007669"/>
    <property type="project" value="UniProtKB-ARBA"/>
</dbReference>
<accession>A0A1I3HSE5</accession>
<gene>
    <name evidence="3" type="ORF">SAMN04487775_10139</name>
</gene>
<dbReference type="InterPro" id="IPR001279">
    <property type="entry name" value="Metallo-B-lactamas"/>
</dbReference>
<proteinExistence type="inferred from homology"/>
<dbReference type="AlphaFoldDB" id="A0A1I3HSE5"/>
<dbReference type="PANTHER" id="PTHR42951:SF4">
    <property type="entry name" value="ACYL-COENZYME A THIOESTERASE MBLAC2"/>
    <property type="match status" value="1"/>
</dbReference>
<protein>
    <submittedName>
        <fullName evidence="3">Glyoxylase, beta-lactamase superfamily II</fullName>
    </submittedName>
</protein>
<dbReference type="InterPro" id="IPR036866">
    <property type="entry name" value="RibonucZ/Hydroxyglut_hydro"/>
</dbReference>
<dbReference type="Proteomes" id="UP000182737">
    <property type="component" value="Unassembled WGS sequence"/>
</dbReference>
<evidence type="ECO:0000313" key="4">
    <source>
        <dbReference type="Proteomes" id="UP000182737"/>
    </source>
</evidence>
<dbReference type="InterPro" id="IPR050855">
    <property type="entry name" value="NDM-1-like"/>
</dbReference>
<evidence type="ECO:0000313" key="3">
    <source>
        <dbReference type="EMBL" id="SFI38529.1"/>
    </source>
</evidence>
<comment type="similarity">
    <text evidence="1">Belongs to the metallo-beta-lactamase superfamily. Class-B beta-lactamase family.</text>
</comment>
<sequence length="225" mass="25492">MELKKLSEHIWFMPYESERDRPNLGYVKGDNWSLAIDAGHSDNHVKEFYSLLETEGLPLPSLTVITHWHWDHTFGIHAVNGLCIANEKTNGHLLEWKSKIETNGPAEFLAIHESIRKEYAGGKEVIVKPADILFSGEMTFDLGGCRVRIVESESPHTEDSTLVYIEDDKVLFLGDSTGDDFMTGIKDMDLCQKLGAKIKMLNPETCMEGHWVPVPTEDSLEELYK</sequence>
<feature type="domain" description="Metallo-beta-lactamase" evidence="2">
    <location>
        <begin position="21"/>
        <end position="210"/>
    </location>
</feature>
<dbReference type="Pfam" id="PF00753">
    <property type="entry name" value="Lactamase_B"/>
    <property type="match status" value="1"/>
</dbReference>
<reference evidence="4" key="1">
    <citation type="submission" date="2016-10" db="EMBL/GenBank/DDBJ databases">
        <authorList>
            <person name="Varghese N."/>
            <person name="Submissions S."/>
        </authorList>
    </citation>
    <scope>NUCLEOTIDE SEQUENCE [LARGE SCALE GENOMIC DNA]</scope>
    <source>
        <strain evidence="4">XBD1002</strain>
    </source>
</reference>
<dbReference type="Gene3D" id="3.60.15.10">
    <property type="entry name" value="Ribonuclease Z/Hydroxyacylglutathione hydrolase-like"/>
    <property type="match status" value="1"/>
</dbReference>
<dbReference type="OrthoDB" id="420651at2"/>
<evidence type="ECO:0000256" key="1">
    <source>
        <dbReference type="ARBA" id="ARBA00005250"/>
    </source>
</evidence>
<dbReference type="EMBL" id="FORI01000001">
    <property type="protein sequence ID" value="SFI38529.1"/>
    <property type="molecule type" value="Genomic_DNA"/>
</dbReference>
<dbReference type="RefSeq" id="WP_074929605.1">
    <property type="nucleotide sequence ID" value="NZ_FORI01000001.1"/>
</dbReference>
<evidence type="ECO:0000259" key="2">
    <source>
        <dbReference type="SMART" id="SM00849"/>
    </source>
</evidence>